<gene>
    <name evidence="2" type="ORF">ACFSYJ_42870</name>
</gene>
<comment type="caution">
    <text evidence="2">The sequence shown here is derived from an EMBL/GenBank/DDBJ whole genome shotgun (WGS) entry which is preliminary data.</text>
</comment>
<feature type="transmembrane region" description="Helical" evidence="1">
    <location>
        <begin position="168"/>
        <end position="188"/>
    </location>
</feature>
<feature type="transmembrane region" description="Helical" evidence="1">
    <location>
        <begin position="138"/>
        <end position="161"/>
    </location>
</feature>
<protein>
    <submittedName>
        <fullName evidence="2">ABC transporter permease</fullName>
    </submittedName>
</protein>
<evidence type="ECO:0000313" key="2">
    <source>
        <dbReference type="EMBL" id="MFD2465424.1"/>
    </source>
</evidence>
<reference evidence="3" key="1">
    <citation type="journal article" date="2019" name="Int. J. Syst. Evol. Microbiol.">
        <title>The Global Catalogue of Microorganisms (GCM) 10K type strain sequencing project: providing services to taxonomists for standard genome sequencing and annotation.</title>
        <authorList>
            <consortium name="The Broad Institute Genomics Platform"/>
            <consortium name="The Broad Institute Genome Sequencing Center for Infectious Disease"/>
            <person name="Wu L."/>
            <person name="Ma J."/>
        </authorList>
    </citation>
    <scope>NUCLEOTIDE SEQUENCE [LARGE SCALE GENOMIC DNA]</scope>
    <source>
        <strain evidence="3">CGMCC 4.7643</strain>
    </source>
</reference>
<evidence type="ECO:0000256" key="1">
    <source>
        <dbReference type="SAM" id="Phobius"/>
    </source>
</evidence>
<feature type="transmembrane region" description="Helical" evidence="1">
    <location>
        <begin position="216"/>
        <end position="236"/>
    </location>
</feature>
<dbReference type="Proteomes" id="UP001597419">
    <property type="component" value="Unassembled WGS sequence"/>
</dbReference>
<dbReference type="RefSeq" id="WP_345408195.1">
    <property type="nucleotide sequence ID" value="NZ_BAABHG010000026.1"/>
</dbReference>
<evidence type="ECO:0000313" key="3">
    <source>
        <dbReference type="Proteomes" id="UP001597419"/>
    </source>
</evidence>
<keyword evidence="3" id="KW-1185">Reference proteome</keyword>
<keyword evidence="1" id="KW-1133">Transmembrane helix</keyword>
<sequence length="244" mass="25841">MTRVFAALGRNDLRGVGRDTLLAGMFVAPLVWIAVVRFGTPPVTRMLAERHGFDLVPYHPLILVGFLLLTSAIIVGGVTALLVLDERDARTLVAVRVTPAPLGGYLAYRAAIAVVLTTVYVLGTIAASGLFPARLLPALIPIGLLTGCSAVVIALVILAVAKNKVEGLAAIRALGIVVAGLPLLPSFVDSDWQIVFGVLPTYWPAQAFLAASAGETWWPCLLGGLAYHALVCWPLVRRFTRDAG</sequence>
<keyword evidence="1" id="KW-0812">Transmembrane</keyword>
<keyword evidence="1" id="KW-0472">Membrane</keyword>
<name>A0ABW5GXG5_9PSEU</name>
<accession>A0ABW5GXG5</accession>
<proteinExistence type="predicted"/>
<feature type="transmembrane region" description="Helical" evidence="1">
    <location>
        <begin position="21"/>
        <end position="40"/>
    </location>
</feature>
<organism evidence="2 3">
    <name type="scientific">Amycolatopsis samaneae</name>
    <dbReference type="NCBI Taxonomy" id="664691"/>
    <lineage>
        <taxon>Bacteria</taxon>
        <taxon>Bacillati</taxon>
        <taxon>Actinomycetota</taxon>
        <taxon>Actinomycetes</taxon>
        <taxon>Pseudonocardiales</taxon>
        <taxon>Pseudonocardiaceae</taxon>
        <taxon>Amycolatopsis</taxon>
    </lineage>
</organism>
<feature type="transmembrane region" description="Helical" evidence="1">
    <location>
        <begin position="60"/>
        <end position="84"/>
    </location>
</feature>
<feature type="transmembrane region" description="Helical" evidence="1">
    <location>
        <begin position="105"/>
        <end position="126"/>
    </location>
</feature>
<dbReference type="EMBL" id="JBHUKU010000031">
    <property type="protein sequence ID" value="MFD2465424.1"/>
    <property type="molecule type" value="Genomic_DNA"/>
</dbReference>